<keyword evidence="7" id="KW-0479">Metal-binding</keyword>
<feature type="binding site" evidence="7">
    <location>
        <position position="195"/>
    </location>
    <ligand>
        <name>Zn(2+)</name>
        <dbReference type="ChEBI" id="CHEBI:29105"/>
    </ligand>
</feature>
<dbReference type="OrthoDB" id="9813689at2"/>
<feature type="transmembrane region" description="Helical" evidence="8">
    <location>
        <begin position="160"/>
        <end position="178"/>
    </location>
</feature>
<dbReference type="GO" id="GO:0140911">
    <property type="term" value="F:pore-forming activity"/>
    <property type="evidence" value="ECO:0007669"/>
    <property type="project" value="InterPro"/>
</dbReference>
<evidence type="ECO:0000256" key="8">
    <source>
        <dbReference type="SAM" id="Phobius"/>
    </source>
</evidence>
<feature type="transmembrane region" description="Helical" evidence="8">
    <location>
        <begin position="79"/>
        <end position="98"/>
    </location>
</feature>
<dbReference type="PANTHER" id="PTHR20855:SF3">
    <property type="entry name" value="LD03007P"/>
    <property type="match status" value="1"/>
</dbReference>
<evidence type="ECO:0000256" key="3">
    <source>
        <dbReference type="ARBA" id="ARBA00022475"/>
    </source>
</evidence>
<dbReference type="AlphaFoldDB" id="A0A401FU88"/>
<keyword evidence="4 8" id="KW-0812">Transmembrane</keyword>
<evidence type="ECO:0000313" key="10">
    <source>
        <dbReference type="Proteomes" id="UP000288096"/>
    </source>
</evidence>
<dbReference type="NCBIfam" id="TIGR01065">
    <property type="entry name" value="hlyIII"/>
    <property type="match status" value="1"/>
</dbReference>
<dbReference type="Pfam" id="PF03006">
    <property type="entry name" value="HlyIII"/>
    <property type="match status" value="1"/>
</dbReference>
<comment type="similarity">
    <text evidence="2">Belongs to the UPF0073 (Hly-III) family.</text>
</comment>
<organism evidence="9 10">
    <name type="scientific">Desulfonema ishimotonii</name>
    <dbReference type="NCBI Taxonomy" id="45657"/>
    <lineage>
        <taxon>Bacteria</taxon>
        <taxon>Pseudomonadati</taxon>
        <taxon>Thermodesulfobacteriota</taxon>
        <taxon>Desulfobacteria</taxon>
        <taxon>Desulfobacterales</taxon>
        <taxon>Desulfococcaceae</taxon>
        <taxon>Desulfonema</taxon>
    </lineage>
</organism>
<dbReference type="PANTHER" id="PTHR20855">
    <property type="entry name" value="ADIPOR/PROGESTIN RECEPTOR-RELATED"/>
    <property type="match status" value="1"/>
</dbReference>
<feature type="transmembrane region" description="Helical" evidence="8">
    <location>
        <begin position="104"/>
        <end position="123"/>
    </location>
</feature>
<dbReference type="InterPro" id="IPR004254">
    <property type="entry name" value="AdipoR/HlyIII-related"/>
</dbReference>
<keyword evidence="6 8" id="KW-0472">Membrane</keyword>
<protein>
    <submittedName>
        <fullName evidence="9">Hemolysin</fullName>
    </submittedName>
</protein>
<comment type="subcellular location">
    <subcellularLocation>
        <location evidence="1">Cell membrane</location>
        <topology evidence="1">Multi-pass membrane protein</topology>
    </subcellularLocation>
</comment>
<keyword evidence="10" id="KW-1185">Reference proteome</keyword>
<dbReference type="EMBL" id="BEXT01000001">
    <property type="protein sequence ID" value="GBC60523.1"/>
    <property type="molecule type" value="Genomic_DNA"/>
</dbReference>
<dbReference type="InterPro" id="IPR005744">
    <property type="entry name" value="Hy-lIII"/>
</dbReference>
<feature type="binding site" evidence="7">
    <location>
        <position position="62"/>
    </location>
    <ligand>
        <name>Zn(2+)</name>
        <dbReference type="ChEBI" id="CHEBI:29105"/>
    </ligand>
</feature>
<keyword evidence="3" id="KW-1003">Cell membrane</keyword>
<comment type="caution">
    <text evidence="9">The sequence shown here is derived from an EMBL/GenBank/DDBJ whole genome shotgun (WGS) entry which is preliminary data.</text>
</comment>
<name>A0A401FU88_9BACT</name>
<reference evidence="10" key="1">
    <citation type="submission" date="2017-11" db="EMBL/GenBank/DDBJ databases">
        <authorList>
            <person name="Watanabe M."/>
            <person name="Kojima H."/>
        </authorList>
    </citation>
    <scope>NUCLEOTIDE SEQUENCE [LARGE SCALE GENOMIC DNA]</scope>
    <source>
        <strain evidence="10">Tokyo 01</strain>
    </source>
</reference>
<feature type="transmembrane region" description="Helical" evidence="8">
    <location>
        <begin position="12"/>
        <end position="32"/>
    </location>
</feature>
<accession>A0A401FU88</accession>
<keyword evidence="7" id="KW-0862">Zinc</keyword>
<gene>
    <name evidence="9" type="ORF">DENIS_1480</name>
</gene>
<proteinExistence type="inferred from homology"/>
<feature type="transmembrane region" description="Helical" evidence="8">
    <location>
        <begin position="130"/>
        <end position="148"/>
    </location>
</feature>
<dbReference type="RefSeq" id="WP_124331240.1">
    <property type="nucleotide sequence ID" value="NZ_BEXT01000001.1"/>
</dbReference>
<dbReference type="GO" id="GO:0046872">
    <property type="term" value="F:metal ion binding"/>
    <property type="evidence" value="ECO:0007669"/>
    <property type="project" value="UniProtKB-KW"/>
</dbReference>
<evidence type="ECO:0000256" key="7">
    <source>
        <dbReference type="PIRSR" id="PIRSR604254-1"/>
    </source>
</evidence>
<sequence length="217" mass="24230">MTVSLREPVNAISHMLGGFAAFAGLTLLIVFASVHATVWHIVSFSIYGSSLLMMYTASSVYHSLKISEEGIRVLRKIDHMMIFLLIAGSYTPICLVPLRGVWGWSIFGTVWGIAVTGIILKLFFINMPRWVSTAIYLVMGWICIVAIVPLVKSVQTGCMMWLLAGGLFYSGGAVIYALKRPNIKPDILGFHEIWHIFVLLGSGCHFWAMFRYVMYLS</sequence>
<feature type="transmembrane region" description="Helical" evidence="8">
    <location>
        <begin position="190"/>
        <end position="210"/>
    </location>
</feature>
<feature type="binding site" evidence="7">
    <location>
        <position position="191"/>
    </location>
    <ligand>
        <name>Zn(2+)</name>
        <dbReference type="ChEBI" id="CHEBI:29105"/>
    </ligand>
</feature>
<keyword evidence="5 8" id="KW-1133">Transmembrane helix</keyword>
<dbReference type="GO" id="GO:0005886">
    <property type="term" value="C:plasma membrane"/>
    <property type="evidence" value="ECO:0007669"/>
    <property type="project" value="UniProtKB-SubCell"/>
</dbReference>
<feature type="transmembrane region" description="Helical" evidence="8">
    <location>
        <begin position="38"/>
        <end position="58"/>
    </location>
</feature>
<evidence type="ECO:0000256" key="2">
    <source>
        <dbReference type="ARBA" id="ARBA00008488"/>
    </source>
</evidence>
<evidence type="ECO:0000256" key="6">
    <source>
        <dbReference type="ARBA" id="ARBA00023136"/>
    </source>
</evidence>
<evidence type="ECO:0000256" key="1">
    <source>
        <dbReference type="ARBA" id="ARBA00004651"/>
    </source>
</evidence>
<evidence type="ECO:0000313" key="9">
    <source>
        <dbReference type="EMBL" id="GBC60523.1"/>
    </source>
</evidence>
<reference evidence="10" key="2">
    <citation type="submission" date="2019-01" db="EMBL/GenBank/DDBJ databases">
        <title>Genome sequence of Desulfonema ishimotonii strain Tokyo 01.</title>
        <authorList>
            <person name="Fukui M."/>
        </authorList>
    </citation>
    <scope>NUCLEOTIDE SEQUENCE [LARGE SCALE GENOMIC DNA]</scope>
    <source>
        <strain evidence="10">Tokyo 01</strain>
    </source>
</reference>
<dbReference type="Proteomes" id="UP000288096">
    <property type="component" value="Unassembled WGS sequence"/>
</dbReference>
<evidence type="ECO:0000256" key="4">
    <source>
        <dbReference type="ARBA" id="ARBA00022692"/>
    </source>
</evidence>
<evidence type="ECO:0000256" key="5">
    <source>
        <dbReference type="ARBA" id="ARBA00022989"/>
    </source>
</evidence>